<dbReference type="EMBL" id="UINC01026802">
    <property type="protein sequence ID" value="SVB04911.1"/>
    <property type="molecule type" value="Genomic_DNA"/>
</dbReference>
<protein>
    <submittedName>
        <fullName evidence="1">Uncharacterized protein</fullName>
    </submittedName>
</protein>
<sequence>VNILVFLIHNTLVVDIFEVRWKPETVKSRSSWLTYLPSTFYYGN</sequence>
<feature type="non-terminal residue" evidence="1">
    <location>
        <position position="44"/>
    </location>
</feature>
<name>A0A382AUB7_9ZZZZ</name>
<feature type="non-terminal residue" evidence="1">
    <location>
        <position position="1"/>
    </location>
</feature>
<gene>
    <name evidence="1" type="ORF">METZ01_LOCUS157765</name>
</gene>
<reference evidence="1" key="1">
    <citation type="submission" date="2018-05" db="EMBL/GenBank/DDBJ databases">
        <authorList>
            <person name="Lanie J.A."/>
            <person name="Ng W.-L."/>
            <person name="Kazmierczak K.M."/>
            <person name="Andrzejewski T.M."/>
            <person name="Davidsen T.M."/>
            <person name="Wayne K.J."/>
            <person name="Tettelin H."/>
            <person name="Glass J.I."/>
            <person name="Rusch D."/>
            <person name="Podicherti R."/>
            <person name="Tsui H.-C.T."/>
            <person name="Winkler M.E."/>
        </authorList>
    </citation>
    <scope>NUCLEOTIDE SEQUENCE</scope>
</reference>
<dbReference type="AlphaFoldDB" id="A0A382AUB7"/>
<organism evidence="1">
    <name type="scientific">marine metagenome</name>
    <dbReference type="NCBI Taxonomy" id="408172"/>
    <lineage>
        <taxon>unclassified sequences</taxon>
        <taxon>metagenomes</taxon>
        <taxon>ecological metagenomes</taxon>
    </lineage>
</organism>
<evidence type="ECO:0000313" key="1">
    <source>
        <dbReference type="EMBL" id="SVB04911.1"/>
    </source>
</evidence>
<proteinExistence type="predicted"/>
<accession>A0A382AUB7</accession>